<feature type="domain" description="Peptidase M1 membrane alanine aminopeptidase" evidence="2">
    <location>
        <begin position="403"/>
        <end position="565"/>
    </location>
</feature>
<sequence length="666" mass="74110">MNPSRAAFLLASALTFTSIGLAQSPASYDPLKTFAPLTLPDPVNSYRSSNGAPGPQYWQNRADYELHATIDTANKVLTGTEVITYTNNSPDTLTSLWLNLEQNTYRQNSRAAAFASSGRHARKSTEFTEGYTLDSVEVQPLGKAAVKAQTVVSDTRLQIQLSEASALPHGAKIRVLIHYSYPIPGLFGGRTSWGMAKQGEIYDLAQWYPRLCVYDDLHGWDTQPYLDNEFYLEYGNFDYFVTVPTNMIVAGSGELVNATEVLSKPELARIAEARKSDKTVMIRTAEDAAAAVAAKPSGTKTWHFAMENTRDVSFSASATFLWDAARMNIAAGAGHPAHAALAQSVYPVESAGDAAWGRSTEYLKDSVEHFSARWYPYPYPNAINVAGFSSGMEYPAILFDGIDDKGKELFWITAHEIGHTWFPMIMGFNERRNAWMDEGFNTFIDTFESDEFEGGIDGPKRDSEYAPGGGAPADEIVKVLANPAAPIILTRADAIQEKYRHSVTYFKSAFGLTLLREDILGPERFDFAFRRFIRDWAFKHPSPSDFFRAMESEGGEDLSYFWRGWYFNNWQLDLAVTDAQYVDGDPAKGLRVTVANHGQLLLPATLRIEREGGQPIDVKIPVETWMQNTTHTFLVDTTTRVTAVTLDPEHKIPDSDRSNNTFAVPR</sequence>
<evidence type="ECO:0000259" key="2">
    <source>
        <dbReference type="Pfam" id="PF01433"/>
    </source>
</evidence>
<organism evidence="3 4">
    <name type="scientific">Granulicella mallensis</name>
    <dbReference type="NCBI Taxonomy" id="940614"/>
    <lineage>
        <taxon>Bacteria</taxon>
        <taxon>Pseudomonadati</taxon>
        <taxon>Acidobacteriota</taxon>
        <taxon>Terriglobia</taxon>
        <taxon>Terriglobales</taxon>
        <taxon>Acidobacteriaceae</taxon>
        <taxon>Granulicella</taxon>
    </lineage>
</organism>
<reference evidence="3 4" key="1">
    <citation type="submission" date="2020-08" db="EMBL/GenBank/DDBJ databases">
        <title>Genomic Encyclopedia of Type Strains, Phase IV (KMG-V): Genome sequencing to study the core and pangenomes of soil and plant-associated prokaryotes.</title>
        <authorList>
            <person name="Whitman W."/>
        </authorList>
    </citation>
    <scope>NUCLEOTIDE SEQUENCE [LARGE SCALE GENOMIC DNA]</scope>
    <source>
        <strain evidence="3 4">X5P3</strain>
    </source>
</reference>
<comment type="caution">
    <text evidence="3">The sequence shown here is derived from an EMBL/GenBank/DDBJ whole genome shotgun (WGS) entry which is preliminary data.</text>
</comment>
<protein>
    <recommendedName>
        <fullName evidence="2">Peptidase M1 membrane alanine aminopeptidase domain-containing protein</fullName>
    </recommendedName>
</protein>
<evidence type="ECO:0000313" key="3">
    <source>
        <dbReference type="EMBL" id="MBB5065281.1"/>
    </source>
</evidence>
<evidence type="ECO:0000256" key="1">
    <source>
        <dbReference type="SAM" id="SignalP"/>
    </source>
</evidence>
<dbReference type="InterPro" id="IPR027268">
    <property type="entry name" value="Peptidase_M4/M1_CTD_sf"/>
</dbReference>
<dbReference type="InterPro" id="IPR014782">
    <property type="entry name" value="Peptidase_M1_dom"/>
</dbReference>
<name>A0A7W8EB17_9BACT</name>
<feature type="signal peptide" evidence="1">
    <location>
        <begin position="1"/>
        <end position="22"/>
    </location>
</feature>
<accession>A0A7W8EB17</accession>
<dbReference type="AlphaFoldDB" id="A0A7W8EB17"/>
<feature type="chain" id="PRO_5031272347" description="Peptidase M1 membrane alanine aminopeptidase domain-containing protein" evidence="1">
    <location>
        <begin position="23"/>
        <end position="666"/>
    </location>
</feature>
<evidence type="ECO:0000313" key="4">
    <source>
        <dbReference type="Proteomes" id="UP000584867"/>
    </source>
</evidence>
<dbReference type="CDD" id="cd09604">
    <property type="entry name" value="M1_APN_like"/>
    <property type="match status" value="1"/>
</dbReference>
<dbReference type="RefSeq" id="WP_184257834.1">
    <property type="nucleotide sequence ID" value="NZ_JACHIO010000015.1"/>
</dbReference>
<keyword evidence="1" id="KW-0732">Signal</keyword>
<dbReference type="Proteomes" id="UP000584867">
    <property type="component" value="Unassembled WGS sequence"/>
</dbReference>
<dbReference type="EMBL" id="JACHIO010000015">
    <property type="protein sequence ID" value="MBB5065281.1"/>
    <property type="molecule type" value="Genomic_DNA"/>
</dbReference>
<dbReference type="Gene3D" id="1.10.390.10">
    <property type="entry name" value="Neutral Protease Domain 2"/>
    <property type="match status" value="1"/>
</dbReference>
<dbReference type="SUPFAM" id="SSF55486">
    <property type="entry name" value="Metalloproteases ('zincins'), catalytic domain"/>
    <property type="match status" value="1"/>
</dbReference>
<proteinExistence type="predicted"/>
<dbReference type="Pfam" id="PF01433">
    <property type="entry name" value="Peptidase_M1"/>
    <property type="match status" value="1"/>
</dbReference>
<dbReference type="GO" id="GO:0008270">
    <property type="term" value="F:zinc ion binding"/>
    <property type="evidence" value="ECO:0007669"/>
    <property type="project" value="InterPro"/>
</dbReference>
<gene>
    <name evidence="3" type="ORF">HDF15_003644</name>
</gene>
<dbReference type="GO" id="GO:0008237">
    <property type="term" value="F:metallopeptidase activity"/>
    <property type="evidence" value="ECO:0007669"/>
    <property type="project" value="InterPro"/>
</dbReference>